<keyword evidence="2" id="KW-1185">Reference proteome</keyword>
<name>A0A6G1QWJ5_CHAAH</name>
<dbReference type="AlphaFoldDB" id="A0A6G1QWJ5"/>
<gene>
    <name evidence="1" type="ORF">EXN66_Car022381</name>
</gene>
<dbReference type="EMBL" id="CM015735">
    <property type="protein sequence ID" value="KAF3706689.1"/>
    <property type="molecule type" value="Genomic_DNA"/>
</dbReference>
<evidence type="ECO:0000313" key="1">
    <source>
        <dbReference type="EMBL" id="KAF3706689.1"/>
    </source>
</evidence>
<reference evidence="1 2" key="1">
    <citation type="submission" date="2019-02" db="EMBL/GenBank/DDBJ databases">
        <title>Opniocepnalus argus genome.</title>
        <authorList>
            <person name="Zhou C."/>
            <person name="Xiao S."/>
        </authorList>
    </citation>
    <scope>NUCLEOTIDE SEQUENCE [LARGE SCALE GENOMIC DNA]</scope>
    <source>
        <strain evidence="1">OARG1902GOOAL</strain>
        <tissue evidence="1">Muscle</tissue>
    </source>
</reference>
<dbReference type="Proteomes" id="UP000503349">
    <property type="component" value="Chromosome 24"/>
</dbReference>
<evidence type="ECO:0000313" key="2">
    <source>
        <dbReference type="Proteomes" id="UP000503349"/>
    </source>
</evidence>
<accession>A0A6G1QWJ5</accession>
<sequence>MCMEMFCRVILYSTLQQPWIQAAEDLNSKLTADCSGGTHTPTHTQTLTNIQTNTHTYTHRISRLNIIILRGNGGKAHNT</sequence>
<proteinExistence type="predicted"/>
<reference evidence="2" key="2">
    <citation type="submission" date="2019-02" db="EMBL/GenBank/DDBJ databases">
        <title>Opniocepnalus argus Var Kimnra genome.</title>
        <authorList>
            <person name="Zhou C."/>
            <person name="Xiao S."/>
        </authorList>
    </citation>
    <scope>NUCLEOTIDE SEQUENCE [LARGE SCALE GENOMIC DNA]</scope>
</reference>
<protein>
    <submittedName>
        <fullName evidence="1">Uncharacterized protein</fullName>
    </submittedName>
</protein>
<organism evidence="1 2">
    <name type="scientific">Channa argus</name>
    <name type="common">Northern snakehead</name>
    <name type="synonym">Ophicephalus argus</name>
    <dbReference type="NCBI Taxonomy" id="215402"/>
    <lineage>
        <taxon>Eukaryota</taxon>
        <taxon>Metazoa</taxon>
        <taxon>Chordata</taxon>
        <taxon>Craniata</taxon>
        <taxon>Vertebrata</taxon>
        <taxon>Euteleostomi</taxon>
        <taxon>Actinopterygii</taxon>
        <taxon>Neopterygii</taxon>
        <taxon>Teleostei</taxon>
        <taxon>Neoteleostei</taxon>
        <taxon>Acanthomorphata</taxon>
        <taxon>Anabantaria</taxon>
        <taxon>Anabantiformes</taxon>
        <taxon>Channoidei</taxon>
        <taxon>Channidae</taxon>
        <taxon>Channa</taxon>
    </lineage>
</organism>